<dbReference type="AlphaFoldDB" id="A0A1F6DME5"/>
<accession>A0A1F6DME5</accession>
<protein>
    <recommendedName>
        <fullName evidence="3">Peptidase S9 prolyl oligopeptidase catalytic domain-containing protein</fullName>
    </recommendedName>
</protein>
<comment type="caution">
    <text evidence="1">The sequence shown here is derived from an EMBL/GenBank/DDBJ whole genome shotgun (WGS) entry which is preliminary data.</text>
</comment>
<dbReference type="STRING" id="1798495.A3C19_01125"/>
<evidence type="ECO:0000313" key="1">
    <source>
        <dbReference type="EMBL" id="OGG62566.1"/>
    </source>
</evidence>
<dbReference type="InterPro" id="IPR029058">
    <property type="entry name" value="AB_hydrolase_fold"/>
</dbReference>
<proteinExistence type="predicted"/>
<name>A0A1F6DME5_9BACT</name>
<gene>
    <name evidence="1" type="ORF">A3C19_01125</name>
</gene>
<evidence type="ECO:0000313" key="2">
    <source>
        <dbReference type="Proteomes" id="UP000178532"/>
    </source>
</evidence>
<organism evidence="1 2">
    <name type="scientific">Candidatus Kaiserbacteria bacterium RIFCSPHIGHO2_02_FULL_54_22</name>
    <dbReference type="NCBI Taxonomy" id="1798495"/>
    <lineage>
        <taxon>Bacteria</taxon>
        <taxon>Candidatus Kaiseribacteriota</taxon>
    </lineage>
</organism>
<dbReference type="EMBL" id="MFLI01000006">
    <property type="protein sequence ID" value="OGG62566.1"/>
    <property type="molecule type" value="Genomic_DNA"/>
</dbReference>
<sequence length="288" mass="32075">MERLDTARGERDHLPQSEAEWLQTGKFEIENITVGERKIRCALTRGPEHSPLITMVGGVPRDPERRKKLPLINKLYGHLALTLLVQNESSLLYNQPATGDSTGEWEKETFQSRTEVLIETSKYFYDRTKSSNLSLIGTSAGAYMALNALPQLEGLGIQIPKLVLLSPAAFPKGIEDIPYGESFSKAIRENWDVAESPAFSLLERYVKNGGSVFISFFEEDDPPIPEHIQNYYKDFAQRLSGEGADIRIAVIPGVAHNFRRIGIPEGANAVDNDSVRATATVLADFLRQ</sequence>
<dbReference type="SUPFAM" id="SSF53474">
    <property type="entry name" value="alpha/beta-Hydrolases"/>
    <property type="match status" value="1"/>
</dbReference>
<dbReference type="Proteomes" id="UP000178532">
    <property type="component" value="Unassembled WGS sequence"/>
</dbReference>
<dbReference type="Gene3D" id="3.40.50.1820">
    <property type="entry name" value="alpha/beta hydrolase"/>
    <property type="match status" value="1"/>
</dbReference>
<evidence type="ECO:0008006" key="3">
    <source>
        <dbReference type="Google" id="ProtNLM"/>
    </source>
</evidence>
<reference evidence="1 2" key="1">
    <citation type="journal article" date="2016" name="Nat. Commun.">
        <title>Thousands of microbial genomes shed light on interconnected biogeochemical processes in an aquifer system.</title>
        <authorList>
            <person name="Anantharaman K."/>
            <person name="Brown C.T."/>
            <person name="Hug L.A."/>
            <person name="Sharon I."/>
            <person name="Castelle C.J."/>
            <person name="Probst A.J."/>
            <person name="Thomas B.C."/>
            <person name="Singh A."/>
            <person name="Wilkins M.J."/>
            <person name="Karaoz U."/>
            <person name="Brodie E.L."/>
            <person name="Williams K.H."/>
            <person name="Hubbard S.S."/>
            <person name="Banfield J.F."/>
        </authorList>
    </citation>
    <scope>NUCLEOTIDE SEQUENCE [LARGE SCALE GENOMIC DNA]</scope>
</reference>